<dbReference type="PANTHER" id="PTHR30069">
    <property type="entry name" value="TONB-DEPENDENT OUTER MEMBRANE RECEPTOR"/>
    <property type="match status" value="1"/>
</dbReference>
<dbReference type="NCBIfam" id="TIGR04057">
    <property type="entry name" value="SusC_RagA_signa"/>
    <property type="match status" value="1"/>
</dbReference>
<dbReference type="Gene3D" id="3.55.50.30">
    <property type="match status" value="1"/>
</dbReference>
<dbReference type="PROSITE" id="PS52016">
    <property type="entry name" value="TONB_DEPENDENT_REC_3"/>
    <property type="match status" value="1"/>
</dbReference>
<dbReference type="SUPFAM" id="SSF56935">
    <property type="entry name" value="Porins"/>
    <property type="match status" value="1"/>
</dbReference>
<dbReference type="PANTHER" id="PTHR30069:SF29">
    <property type="entry name" value="HEMOGLOBIN AND HEMOGLOBIN-HAPTOGLOBIN-BINDING PROTEIN 1-RELATED"/>
    <property type="match status" value="1"/>
</dbReference>
<dbReference type="EMBL" id="FOBB01000001">
    <property type="protein sequence ID" value="SEK49282.1"/>
    <property type="molecule type" value="Genomic_DNA"/>
</dbReference>
<feature type="signal peptide" evidence="9">
    <location>
        <begin position="1"/>
        <end position="25"/>
    </location>
</feature>
<dbReference type="GO" id="GO:0044718">
    <property type="term" value="P:siderophore transmembrane transport"/>
    <property type="evidence" value="ECO:0007669"/>
    <property type="project" value="TreeGrafter"/>
</dbReference>
<dbReference type="InterPro" id="IPR008969">
    <property type="entry name" value="CarboxyPept-like_regulatory"/>
</dbReference>
<evidence type="ECO:0000256" key="9">
    <source>
        <dbReference type="SAM" id="SignalP"/>
    </source>
</evidence>
<dbReference type="InterPro" id="IPR036942">
    <property type="entry name" value="Beta-barrel_TonB_sf"/>
</dbReference>
<evidence type="ECO:0000313" key="12">
    <source>
        <dbReference type="Proteomes" id="UP000198984"/>
    </source>
</evidence>
<dbReference type="Proteomes" id="UP000198984">
    <property type="component" value="Unassembled WGS sequence"/>
</dbReference>
<evidence type="ECO:0000256" key="1">
    <source>
        <dbReference type="ARBA" id="ARBA00004571"/>
    </source>
</evidence>
<evidence type="ECO:0000256" key="4">
    <source>
        <dbReference type="ARBA" id="ARBA00022692"/>
    </source>
</evidence>
<evidence type="ECO:0000313" key="11">
    <source>
        <dbReference type="EMBL" id="SEK49282.1"/>
    </source>
</evidence>
<dbReference type="GO" id="GO:0009279">
    <property type="term" value="C:cell outer membrane"/>
    <property type="evidence" value="ECO:0007669"/>
    <property type="project" value="UniProtKB-SubCell"/>
</dbReference>
<keyword evidence="5 9" id="KW-0732">Signal</keyword>
<keyword evidence="2 8" id="KW-0813">Transport</keyword>
<evidence type="ECO:0000256" key="8">
    <source>
        <dbReference type="PROSITE-ProRule" id="PRU01360"/>
    </source>
</evidence>
<dbReference type="InterPro" id="IPR023997">
    <property type="entry name" value="TonB-dep_OMP_SusC/RagA_CS"/>
</dbReference>
<dbReference type="Pfam" id="PF07715">
    <property type="entry name" value="Plug"/>
    <property type="match status" value="1"/>
</dbReference>
<dbReference type="SUPFAM" id="SSF49464">
    <property type="entry name" value="Carboxypeptidase regulatory domain-like"/>
    <property type="match status" value="1"/>
</dbReference>
<organism evidence="11 12">
    <name type="scientific">Chitinophaga rupis</name>
    <dbReference type="NCBI Taxonomy" id="573321"/>
    <lineage>
        <taxon>Bacteria</taxon>
        <taxon>Pseudomonadati</taxon>
        <taxon>Bacteroidota</taxon>
        <taxon>Chitinophagia</taxon>
        <taxon>Chitinophagales</taxon>
        <taxon>Chitinophagaceae</taxon>
        <taxon>Chitinophaga</taxon>
    </lineage>
</organism>
<evidence type="ECO:0000256" key="5">
    <source>
        <dbReference type="ARBA" id="ARBA00022729"/>
    </source>
</evidence>
<dbReference type="GO" id="GO:0015344">
    <property type="term" value="F:siderophore uptake transmembrane transporter activity"/>
    <property type="evidence" value="ECO:0007669"/>
    <property type="project" value="TreeGrafter"/>
</dbReference>
<sequence length="1118" mass="122019">MHSAFYRLAFAASLALMLVSAIAMALPGSAQVLKKVVRQLQVPAGSLSSALKKLETTAGISLAYDETVLQKVSVTAGTYKASAVEDILQALLRNTSLTFEERYNTILIYDKEMLQHTSAQQVAEKITLAGTVADKNGPLIGATVIVKGTTIGTSTDAGGRFTLSVAAADNLVLQVSMVGFKPAEVPVGAQRSFTILLEENALNLDQLVVVGYGTQRKATLSGAVADVQLDKLSSRSLNDLAEALQGKAPGVVVQNQGGDPTSVPKVYIRGLGGINGEDPLYVVDGAIYTGGPINPNDIASMNVLKDAAAAIYGARASGGVVIITTKKGKEGAATVTLDAKAGFQMAAKKLNTLTAKQFADVMNTAADAAGNQRLDAFDASKYPDGQITRTNWLDEIFRTGKIQDYNVNVNGGNAKSHYYMGFGYRKGEGILLNTYSERYSFRMNSDAQIKPWLKIGENLSYTYTNGNGTNTTSPYTGVIYTALGYPRNVTPYTATGAFSGMPEQYAGAYGDLANPVAILQRLDYKEPVNNINLNPYAEIQLTKDLLFRSNFAVTKSFDNTKSFTTKAPEIGKISNSNELRQQINNFSEILSEQTLTYNKQLGDHHLNVLAGYTFQQHDGDYLTVFANGFNDERKEYRYFDNATILNKPSSGKDKWAIESFLGRVNYDYRNRYLLTVLGRRDGTSRVAADHRYENYYSVSGGWVLTEEDFLHDIKWLNFLKLRGSYGLLGNLSSLPSNALNIPMKATQIYIGADPTQVGGYAEDALSNPYLTWANSRQVNIGTDIGLFNNSLSLVADYFVKTTGKMLMITAPPSTAGVTNGAWKNAGKFRDNGIELGLNYNGSSGKDFQYSAGVTLTKLNNKLLALDEGRTTLPNSINVRSSLTPIRIETGHPLYSYYVVKTDGIFKTQEEVNSYKNKDGNLIQPNAKPGDIRFVDKNGDGMITNDDRQFAGSPYPDFSYGFSFNASYKGFDLNLFMQGVQGNKLFNALKYTNMNASIGTNYNMLSDILNAWTPENPNSNIPRINASDANGNYGTTSDWYIENGSYLRIKNVTLGYTLPGTLTKQIGLNSLRVYVTANNLYTFTKYKGFDPEVGMDQYGIDAGRYPQARSILVGLNVNF</sequence>
<dbReference type="InterPro" id="IPR039426">
    <property type="entry name" value="TonB-dep_rcpt-like"/>
</dbReference>
<evidence type="ECO:0000256" key="6">
    <source>
        <dbReference type="ARBA" id="ARBA00023136"/>
    </source>
</evidence>
<dbReference type="AlphaFoldDB" id="A0A1H7HII8"/>
<dbReference type="Pfam" id="PF13715">
    <property type="entry name" value="CarbopepD_reg_2"/>
    <property type="match status" value="1"/>
</dbReference>
<dbReference type="InterPro" id="IPR012910">
    <property type="entry name" value="Plug_dom"/>
</dbReference>
<dbReference type="NCBIfam" id="TIGR04056">
    <property type="entry name" value="OMP_RagA_SusC"/>
    <property type="match status" value="1"/>
</dbReference>
<keyword evidence="6 8" id="KW-0472">Membrane</keyword>
<gene>
    <name evidence="11" type="ORF">SAMN04488505_101299</name>
</gene>
<dbReference type="Gene3D" id="2.40.170.20">
    <property type="entry name" value="TonB-dependent receptor, beta-barrel domain"/>
    <property type="match status" value="1"/>
</dbReference>
<protein>
    <submittedName>
        <fullName evidence="11">TonB-linked outer membrane protein, SusC/RagA family</fullName>
    </submittedName>
</protein>
<dbReference type="InterPro" id="IPR023996">
    <property type="entry name" value="TonB-dep_OMP_SusC/RagA"/>
</dbReference>
<keyword evidence="7 8" id="KW-0998">Cell outer membrane</keyword>
<dbReference type="Gene3D" id="2.170.130.10">
    <property type="entry name" value="TonB-dependent receptor, plug domain"/>
    <property type="match status" value="1"/>
</dbReference>
<comment type="similarity">
    <text evidence="8">Belongs to the TonB-dependent receptor family.</text>
</comment>
<reference evidence="11 12" key="1">
    <citation type="submission" date="2016-10" db="EMBL/GenBank/DDBJ databases">
        <authorList>
            <person name="de Groot N.N."/>
        </authorList>
    </citation>
    <scope>NUCLEOTIDE SEQUENCE [LARGE SCALE GENOMIC DNA]</scope>
    <source>
        <strain evidence="11 12">DSM 21039</strain>
    </source>
</reference>
<name>A0A1H7HII8_9BACT</name>
<dbReference type="InterPro" id="IPR037066">
    <property type="entry name" value="Plug_dom_sf"/>
</dbReference>
<evidence type="ECO:0000259" key="10">
    <source>
        <dbReference type="Pfam" id="PF07715"/>
    </source>
</evidence>
<evidence type="ECO:0000256" key="2">
    <source>
        <dbReference type="ARBA" id="ARBA00022448"/>
    </source>
</evidence>
<evidence type="ECO:0000256" key="3">
    <source>
        <dbReference type="ARBA" id="ARBA00022452"/>
    </source>
</evidence>
<keyword evidence="3 8" id="KW-1134">Transmembrane beta strand</keyword>
<keyword evidence="4 8" id="KW-0812">Transmembrane</keyword>
<keyword evidence="12" id="KW-1185">Reference proteome</keyword>
<proteinExistence type="inferred from homology"/>
<comment type="subcellular location">
    <subcellularLocation>
        <location evidence="1 8">Cell outer membrane</location>
        <topology evidence="1 8">Multi-pass membrane protein</topology>
    </subcellularLocation>
</comment>
<dbReference type="Gene3D" id="2.60.40.1120">
    <property type="entry name" value="Carboxypeptidase-like, regulatory domain"/>
    <property type="match status" value="1"/>
</dbReference>
<evidence type="ECO:0000256" key="7">
    <source>
        <dbReference type="ARBA" id="ARBA00023237"/>
    </source>
</evidence>
<feature type="chain" id="PRO_5011502696" evidence="9">
    <location>
        <begin position="26"/>
        <end position="1118"/>
    </location>
</feature>
<feature type="domain" description="TonB-dependent receptor plug" evidence="10">
    <location>
        <begin position="218"/>
        <end position="320"/>
    </location>
</feature>
<accession>A0A1H7HII8</accession>
<dbReference type="STRING" id="573321.SAMN04488505_101299"/>